<keyword evidence="3" id="KW-1185">Reference proteome</keyword>
<dbReference type="AlphaFoldDB" id="A0A834ZBJ9"/>
<dbReference type="PANTHER" id="PTHR46837:SF5">
    <property type="entry name" value="PROTEIN MLN51 HOMOLOG"/>
    <property type="match status" value="1"/>
</dbReference>
<feature type="compositionally biased region" description="Low complexity" evidence="1">
    <location>
        <begin position="44"/>
        <end position="53"/>
    </location>
</feature>
<feature type="compositionally biased region" description="Polar residues" evidence="1">
    <location>
        <begin position="12"/>
        <end position="23"/>
    </location>
</feature>
<gene>
    <name evidence="2" type="ORF">HHK36_014061</name>
</gene>
<dbReference type="PANTHER" id="PTHR46837">
    <property type="entry name" value="PROTEIN MLN51 HOMOLOG"/>
    <property type="match status" value="1"/>
</dbReference>
<feature type="compositionally biased region" description="Polar residues" evidence="1">
    <location>
        <begin position="75"/>
        <end position="84"/>
    </location>
</feature>
<feature type="compositionally biased region" description="Polar residues" evidence="1">
    <location>
        <begin position="199"/>
        <end position="225"/>
    </location>
</feature>
<feature type="compositionally biased region" description="Polar residues" evidence="1">
    <location>
        <begin position="159"/>
        <end position="168"/>
    </location>
</feature>
<dbReference type="GO" id="GO:0003729">
    <property type="term" value="F:mRNA binding"/>
    <property type="evidence" value="ECO:0007669"/>
    <property type="project" value="InterPro"/>
</dbReference>
<dbReference type="InterPro" id="IPR044796">
    <property type="entry name" value="MLN51_plant"/>
</dbReference>
<feature type="region of interest" description="Disordered" evidence="1">
    <location>
        <begin position="184"/>
        <end position="251"/>
    </location>
</feature>
<name>A0A834ZBJ9_TETSI</name>
<dbReference type="Proteomes" id="UP000655225">
    <property type="component" value="Unassembled WGS sequence"/>
</dbReference>
<dbReference type="GO" id="GO:0006397">
    <property type="term" value="P:mRNA processing"/>
    <property type="evidence" value="ECO:0007669"/>
    <property type="project" value="InterPro"/>
</dbReference>
<feature type="region of interest" description="Disordered" evidence="1">
    <location>
        <begin position="130"/>
        <end position="168"/>
    </location>
</feature>
<dbReference type="EMBL" id="JABCRI010000009">
    <property type="protein sequence ID" value="KAF8400761.1"/>
    <property type="molecule type" value="Genomic_DNA"/>
</dbReference>
<dbReference type="OrthoDB" id="660348at2759"/>
<evidence type="ECO:0000313" key="3">
    <source>
        <dbReference type="Proteomes" id="UP000655225"/>
    </source>
</evidence>
<proteinExistence type="predicted"/>
<dbReference type="OMA" id="LTHIMAL"/>
<feature type="region of interest" description="Disordered" evidence="1">
    <location>
        <begin position="38"/>
        <end position="87"/>
    </location>
</feature>
<evidence type="ECO:0000256" key="1">
    <source>
        <dbReference type="SAM" id="MobiDB-lite"/>
    </source>
</evidence>
<reference evidence="2 3" key="1">
    <citation type="submission" date="2020-04" db="EMBL/GenBank/DDBJ databases">
        <title>Plant Genome Project.</title>
        <authorList>
            <person name="Zhang R.-G."/>
        </authorList>
    </citation>
    <scope>NUCLEOTIDE SEQUENCE [LARGE SCALE GENOMIC DNA]</scope>
    <source>
        <strain evidence="2">YNK0</strain>
        <tissue evidence="2">Leaf</tissue>
    </source>
</reference>
<dbReference type="GO" id="GO:0035145">
    <property type="term" value="C:exon-exon junction complex"/>
    <property type="evidence" value="ECO:0007669"/>
    <property type="project" value="InterPro"/>
</dbReference>
<accession>A0A834ZBJ9</accession>
<organism evidence="2 3">
    <name type="scientific">Tetracentron sinense</name>
    <name type="common">Spur-leaf</name>
    <dbReference type="NCBI Taxonomy" id="13715"/>
    <lineage>
        <taxon>Eukaryota</taxon>
        <taxon>Viridiplantae</taxon>
        <taxon>Streptophyta</taxon>
        <taxon>Embryophyta</taxon>
        <taxon>Tracheophyta</taxon>
        <taxon>Spermatophyta</taxon>
        <taxon>Magnoliopsida</taxon>
        <taxon>Trochodendrales</taxon>
        <taxon>Trochodendraceae</taxon>
        <taxon>Tetracentron</taxon>
    </lineage>
</organism>
<comment type="caution">
    <text evidence="2">The sequence shown here is derived from an EMBL/GenBank/DDBJ whole genome shotgun (WGS) entry which is preliminary data.</text>
</comment>
<protein>
    <submittedName>
        <fullName evidence="2">Uncharacterized protein</fullName>
    </submittedName>
</protein>
<feature type="region of interest" description="Disordered" evidence="1">
    <location>
        <begin position="1"/>
        <end position="24"/>
    </location>
</feature>
<feature type="compositionally biased region" description="Low complexity" evidence="1">
    <location>
        <begin position="135"/>
        <end position="150"/>
    </location>
</feature>
<evidence type="ECO:0000313" key="2">
    <source>
        <dbReference type="EMBL" id="KAF8400761.1"/>
    </source>
</evidence>
<sequence>MYSSELLRSGKSLETTANSSTGRAFTRALNVPFDHPVPPRKHAFASSLSSASPPFYPSGSSNQDISETQKRDVQGGSTNRNLPSSVLMEKKISTSHSNMLLRGKTVSDSIGQDKLYIDNSIRPVAGKPLTNLRLQSSGSSSINTTQSSQSRAQVRGSAHSGQLSFQPIPSLHQVNRVSRTQLPAVQQRPGQGPIPPSLRLSTPQLGQHRGGSQASPPRAPSTNSSEHGETESPPGSSKSKGAMVGRGKANVQGSGRGSFLYSGAPVVGATGNMEVSHGDQNFPPLLQAMQFGGQRPGGLGVPAVGMALPGYVAQPQGFGSSEMTWYVNFFII</sequence>